<reference evidence="10" key="2">
    <citation type="submission" date="2025-08" db="UniProtKB">
        <authorList>
            <consortium name="Ensembl"/>
        </authorList>
    </citation>
    <scope>IDENTIFICATION</scope>
</reference>
<sequence>CFCSPEPVAQQDSVNGIELAAGDIVSKEAFFSRVESYTISFKTLRTCKKHCARYGWINIDFEMLKCSSCQAFLCATLQPTQDIAKYKQRIEELQACLKKSHEKFCFWPDCPSPDHYWTLPLSEYSVLLNGLVQRYKTLCLLELQLPSIKPEDLKNMSITEDTMSILLHLIEDNLKEQGTAPLKFFAEPLSVQMSSCILALCGWTTSFTSGKLPVISCSFCLRKVGLWSFQQIESAVSEGVDGSGVNSSNLNNQEGRERLTPTSASPCRMVLRNIASSPTLFRTRSRDSPSPIDETSGQLFRTKRPVTRSMGQGEVANIAAEVPSSPQRKAKRMRLCSSSSSDTPASRSFFDPICQHKDWCPWLKAAKGTSAVVSAQGDMPSLTKNTEKPEPGWKEALKVFLSMKKSESVTDCSLPEVGFICLSPVAIL</sequence>
<keyword evidence="11" id="KW-1185">Reference proteome</keyword>
<keyword evidence="2" id="KW-0479">Metal-binding</keyword>
<evidence type="ECO:0000256" key="2">
    <source>
        <dbReference type="ARBA" id="ARBA00022723"/>
    </source>
</evidence>
<name>A0A8C4RM39_ERPCA</name>
<keyword evidence="5" id="KW-0539">Nucleus</keyword>
<evidence type="ECO:0000256" key="6">
    <source>
        <dbReference type="ARBA" id="ARBA00044931"/>
    </source>
</evidence>
<evidence type="ECO:0000256" key="5">
    <source>
        <dbReference type="ARBA" id="ARBA00023242"/>
    </source>
</evidence>
<dbReference type="PANTHER" id="PTHR15835:SF6">
    <property type="entry name" value="ZINC FINGER C3HC-TYPE PROTEIN 1"/>
    <property type="match status" value="1"/>
</dbReference>
<dbReference type="InterPro" id="IPR012935">
    <property type="entry name" value="NuBaID_N"/>
</dbReference>
<evidence type="ECO:0000259" key="8">
    <source>
        <dbReference type="Pfam" id="PF07967"/>
    </source>
</evidence>
<evidence type="ECO:0000256" key="4">
    <source>
        <dbReference type="ARBA" id="ARBA00022833"/>
    </source>
</evidence>
<dbReference type="AlphaFoldDB" id="A0A8C4RM39"/>
<dbReference type="PANTHER" id="PTHR15835">
    <property type="entry name" value="NUCLEAR-INTERACTING PARTNER OF ALK"/>
    <property type="match status" value="1"/>
</dbReference>
<accession>A0A8C4RM39</accession>
<dbReference type="GO" id="GO:0005634">
    <property type="term" value="C:nucleus"/>
    <property type="evidence" value="ECO:0007669"/>
    <property type="project" value="UniProtKB-SubCell"/>
</dbReference>
<evidence type="ECO:0000256" key="7">
    <source>
        <dbReference type="SAM" id="MobiDB-lite"/>
    </source>
</evidence>
<evidence type="ECO:0000313" key="11">
    <source>
        <dbReference type="Proteomes" id="UP000694620"/>
    </source>
</evidence>
<dbReference type="InterPro" id="IPR013909">
    <property type="entry name" value="NuBaID_C"/>
</dbReference>
<dbReference type="GO" id="GO:0008270">
    <property type="term" value="F:zinc ion binding"/>
    <property type="evidence" value="ECO:0007669"/>
    <property type="project" value="UniProtKB-KW"/>
</dbReference>
<reference evidence="10" key="3">
    <citation type="submission" date="2025-09" db="UniProtKB">
        <authorList>
            <consortium name="Ensembl"/>
        </authorList>
    </citation>
    <scope>IDENTIFICATION</scope>
</reference>
<protein>
    <submittedName>
        <fullName evidence="10">Zinc finger, C3HC-type containing 1</fullName>
    </submittedName>
</protein>
<feature type="domain" description="NuBaID C-terminal" evidence="9">
    <location>
        <begin position="196"/>
        <end position="405"/>
    </location>
</feature>
<evidence type="ECO:0000256" key="3">
    <source>
        <dbReference type="ARBA" id="ARBA00022771"/>
    </source>
</evidence>
<dbReference type="Pfam" id="PF07967">
    <property type="entry name" value="zf-C3HC"/>
    <property type="match status" value="1"/>
</dbReference>
<evidence type="ECO:0000313" key="10">
    <source>
        <dbReference type="Ensembl" id="ENSECRP00000003743.1"/>
    </source>
</evidence>
<organism evidence="10 11">
    <name type="scientific">Erpetoichthys calabaricus</name>
    <name type="common">Rope fish</name>
    <name type="synonym">Calamoichthys calabaricus</name>
    <dbReference type="NCBI Taxonomy" id="27687"/>
    <lineage>
        <taxon>Eukaryota</taxon>
        <taxon>Metazoa</taxon>
        <taxon>Chordata</taxon>
        <taxon>Craniata</taxon>
        <taxon>Vertebrata</taxon>
        <taxon>Euteleostomi</taxon>
        <taxon>Actinopterygii</taxon>
        <taxon>Polypteriformes</taxon>
        <taxon>Polypteridae</taxon>
        <taxon>Erpetoichthys</taxon>
    </lineage>
</organism>
<feature type="compositionally biased region" description="Polar residues" evidence="7">
    <location>
        <begin position="244"/>
        <end position="253"/>
    </location>
</feature>
<comment type="function">
    <text evidence="6">Required for proper positioning of a substantial amount of TPR at the nuclear basket (NB) through interaction with TPR.</text>
</comment>
<dbReference type="Ensembl" id="ENSECRT00000003804.1">
    <property type="protein sequence ID" value="ENSECRP00000003743.1"/>
    <property type="gene ID" value="ENSECRG00000002554.1"/>
</dbReference>
<keyword evidence="3" id="KW-0863">Zinc-finger</keyword>
<comment type="subcellular location">
    <subcellularLocation>
        <location evidence="1">Nucleus</location>
    </subcellularLocation>
</comment>
<keyword evidence="4" id="KW-0862">Zinc</keyword>
<dbReference type="GeneTree" id="ENSGT00390000006086"/>
<feature type="region of interest" description="Disordered" evidence="7">
    <location>
        <begin position="240"/>
        <end position="261"/>
    </location>
</feature>
<dbReference type="Proteomes" id="UP000694620">
    <property type="component" value="Chromosome 1"/>
</dbReference>
<evidence type="ECO:0000259" key="9">
    <source>
        <dbReference type="Pfam" id="PF08600"/>
    </source>
</evidence>
<dbReference type="Pfam" id="PF08600">
    <property type="entry name" value="NuBaID_C"/>
    <property type="match status" value="1"/>
</dbReference>
<gene>
    <name evidence="10" type="primary">ZC3HC1</name>
    <name evidence="10" type="synonym">zc3hc1</name>
</gene>
<reference evidence="10" key="1">
    <citation type="submission" date="2021-06" db="EMBL/GenBank/DDBJ databases">
        <authorList>
            <consortium name="Wellcome Sanger Institute Data Sharing"/>
        </authorList>
    </citation>
    <scope>NUCLEOTIDE SEQUENCE [LARGE SCALE GENOMIC DNA]</scope>
</reference>
<proteinExistence type="predicted"/>
<evidence type="ECO:0000256" key="1">
    <source>
        <dbReference type="ARBA" id="ARBA00004123"/>
    </source>
</evidence>
<feature type="domain" description="C3HC-type" evidence="8">
    <location>
        <begin position="25"/>
        <end position="148"/>
    </location>
</feature>